<comment type="pathway">
    <text evidence="2">Organic acid metabolism; glycolate biosynthesis; glycolate from 2-phosphoglycolate: step 1/1.</text>
</comment>
<feature type="transmembrane region" description="Helical" evidence="5">
    <location>
        <begin position="354"/>
        <end position="374"/>
    </location>
</feature>
<dbReference type="GO" id="GO:0006281">
    <property type="term" value="P:DNA repair"/>
    <property type="evidence" value="ECO:0007669"/>
    <property type="project" value="TreeGrafter"/>
</dbReference>
<organism evidence="6 7">
    <name type="scientific">Neolewinella agarilytica</name>
    <dbReference type="NCBI Taxonomy" id="478744"/>
    <lineage>
        <taxon>Bacteria</taxon>
        <taxon>Pseudomonadati</taxon>
        <taxon>Bacteroidota</taxon>
        <taxon>Saprospiria</taxon>
        <taxon>Saprospirales</taxon>
        <taxon>Lewinellaceae</taxon>
        <taxon>Neolewinella</taxon>
    </lineage>
</organism>
<dbReference type="Proteomes" id="UP000199021">
    <property type="component" value="Unassembled WGS sequence"/>
</dbReference>
<keyword evidence="5" id="KW-1133">Transmembrane helix</keyword>
<accession>A0A1H9LZK0</accession>
<keyword evidence="5" id="KW-0472">Membrane</keyword>
<dbReference type="SFLD" id="SFLDG01129">
    <property type="entry name" value="C1.5:_HAD__Beta-PGM__Phosphata"/>
    <property type="match status" value="1"/>
</dbReference>
<dbReference type="GO" id="GO:0008967">
    <property type="term" value="F:phosphoglycolate phosphatase activity"/>
    <property type="evidence" value="ECO:0007669"/>
    <property type="project" value="UniProtKB-EC"/>
</dbReference>
<evidence type="ECO:0000256" key="3">
    <source>
        <dbReference type="ARBA" id="ARBA00006171"/>
    </source>
</evidence>
<evidence type="ECO:0000256" key="4">
    <source>
        <dbReference type="ARBA" id="ARBA00013078"/>
    </source>
</evidence>
<dbReference type="RefSeq" id="WP_175489469.1">
    <property type="nucleotide sequence ID" value="NZ_FOFB01000026.1"/>
</dbReference>
<proteinExistence type="inferred from homology"/>
<dbReference type="Gene3D" id="3.40.50.1000">
    <property type="entry name" value="HAD superfamily/HAD-like"/>
    <property type="match status" value="2"/>
</dbReference>
<name>A0A1H9LZK0_9BACT</name>
<dbReference type="EMBL" id="FOFB01000026">
    <property type="protein sequence ID" value="SER16820.1"/>
    <property type="molecule type" value="Genomic_DNA"/>
</dbReference>
<gene>
    <name evidence="6" type="ORF">SAMN05444359_12652</name>
</gene>
<feature type="transmembrane region" description="Helical" evidence="5">
    <location>
        <begin position="430"/>
        <end position="451"/>
    </location>
</feature>
<dbReference type="InterPro" id="IPR036412">
    <property type="entry name" value="HAD-like_sf"/>
</dbReference>
<protein>
    <recommendedName>
        <fullName evidence="4">phosphoglycolate phosphatase</fullName>
        <ecNumber evidence="4">3.1.3.18</ecNumber>
    </recommendedName>
</protein>
<comment type="catalytic activity">
    <reaction evidence="1">
        <text>2-phosphoglycolate + H2O = glycolate + phosphate</text>
        <dbReference type="Rhea" id="RHEA:14369"/>
        <dbReference type="ChEBI" id="CHEBI:15377"/>
        <dbReference type="ChEBI" id="CHEBI:29805"/>
        <dbReference type="ChEBI" id="CHEBI:43474"/>
        <dbReference type="ChEBI" id="CHEBI:58033"/>
        <dbReference type="EC" id="3.1.3.18"/>
    </reaction>
</comment>
<feature type="transmembrane region" description="Helical" evidence="5">
    <location>
        <begin position="325"/>
        <end position="342"/>
    </location>
</feature>
<comment type="similarity">
    <text evidence="3">Belongs to the HAD-like hydrolase superfamily. CbbY/CbbZ/Gph/YieH family.</text>
</comment>
<evidence type="ECO:0000313" key="7">
    <source>
        <dbReference type="Proteomes" id="UP000199021"/>
    </source>
</evidence>
<dbReference type="AlphaFoldDB" id="A0A1H9LZK0"/>
<reference evidence="7" key="1">
    <citation type="submission" date="2016-10" db="EMBL/GenBank/DDBJ databases">
        <authorList>
            <person name="Varghese N."/>
            <person name="Submissions S."/>
        </authorList>
    </citation>
    <scope>NUCLEOTIDE SEQUENCE [LARGE SCALE GENOMIC DNA]</scope>
    <source>
        <strain evidence="7">DSM 24740</strain>
    </source>
</reference>
<dbReference type="EC" id="3.1.3.18" evidence="4"/>
<dbReference type="PANTHER" id="PTHR43434:SF1">
    <property type="entry name" value="PHOSPHOGLYCOLATE PHOSPHATASE"/>
    <property type="match status" value="1"/>
</dbReference>
<sequence>MKRVNVVVTDLDNTLWDWLRMWHASFEPYLNRISSEFSIPLPELKKDFRNLHKRYGTSESSYVYKELTSLTEEQKSKVDVRNAKGMSILHEYYHLKKNNLELYSGVYETLLKLKKHGVLVIAFTESNAFFTKQRLEHLKLDGLIDFVYSPIDNGKPTSVDRFYPEDHWEPKHTQFRYLSKGTLKPAPEILEIILKDFNASKQNTLYIGDKLDKDVSMAIDADVFSIHAAYGSNTDSKIYELLKEVSHWTDEDILREAKYNKDNGDNPIPSLRLEKSFEEILDHFEFFPFDEINYHENVSHVITIWQKTIDVQQHFNDIELRIRNIALTTFTFIIGAIGFLIKEGFSVKISELEIPLSTGVAVTGLFIMFAFFYMDRAWYHKLLIGAVKQGIYIEDRWAHKLPEMRLTHAIGKESPHSFYKDKKIHSRNKYYVFYGLLFLTLIIIAIISYFLDPVSSTLNDR</sequence>
<dbReference type="SUPFAM" id="SSF56784">
    <property type="entry name" value="HAD-like"/>
    <property type="match status" value="1"/>
</dbReference>
<dbReference type="CDD" id="cd01427">
    <property type="entry name" value="HAD_like"/>
    <property type="match status" value="1"/>
</dbReference>
<dbReference type="STRING" id="478744.SAMN05444359_12652"/>
<evidence type="ECO:0000313" key="6">
    <source>
        <dbReference type="EMBL" id="SER16820.1"/>
    </source>
</evidence>
<evidence type="ECO:0000256" key="5">
    <source>
        <dbReference type="SAM" id="Phobius"/>
    </source>
</evidence>
<evidence type="ECO:0000256" key="1">
    <source>
        <dbReference type="ARBA" id="ARBA00000830"/>
    </source>
</evidence>
<keyword evidence="7" id="KW-1185">Reference proteome</keyword>
<evidence type="ECO:0000256" key="2">
    <source>
        <dbReference type="ARBA" id="ARBA00004818"/>
    </source>
</evidence>
<dbReference type="SFLD" id="SFLDS00003">
    <property type="entry name" value="Haloacid_Dehalogenase"/>
    <property type="match status" value="1"/>
</dbReference>
<dbReference type="Gene3D" id="1.10.150.520">
    <property type="match status" value="1"/>
</dbReference>
<keyword evidence="5" id="KW-0812">Transmembrane</keyword>
<dbReference type="Pfam" id="PF00702">
    <property type="entry name" value="Hydrolase"/>
    <property type="match status" value="1"/>
</dbReference>
<dbReference type="PANTHER" id="PTHR43434">
    <property type="entry name" value="PHOSPHOGLYCOLATE PHOSPHATASE"/>
    <property type="match status" value="1"/>
</dbReference>
<dbReference type="InterPro" id="IPR023214">
    <property type="entry name" value="HAD_sf"/>
</dbReference>
<dbReference type="InParanoid" id="A0A1H9LZK0"/>
<dbReference type="InterPro" id="IPR050155">
    <property type="entry name" value="HAD-like_hydrolase_sf"/>
</dbReference>